<evidence type="ECO:0000313" key="3">
    <source>
        <dbReference type="Proteomes" id="UP001595817"/>
    </source>
</evidence>
<evidence type="ECO:0000313" key="2">
    <source>
        <dbReference type="EMBL" id="MFC4408867.1"/>
    </source>
</evidence>
<evidence type="ECO:0000256" key="1">
    <source>
        <dbReference type="SAM" id="MobiDB-lite"/>
    </source>
</evidence>
<sequence>MFWFMGVVIVGLVAFAFVVDRRNRKLKNDSLPSTDAHAKPGDSNNYMMGDNKYTNGP</sequence>
<dbReference type="RefSeq" id="WP_378151017.1">
    <property type="nucleotide sequence ID" value="NZ_JBHSEC010000001.1"/>
</dbReference>
<gene>
    <name evidence="2" type="ORF">ACFOZY_00315</name>
</gene>
<dbReference type="Proteomes" id="UP001595817">
    <property type="component" value="Unassembled WGS sequence"/>
</dbReference>
<dbReference type="EMBL" id="JBHSEC010000001">
    <property type="protein sequence ID" value="MFC4408867.1"/>
    <property type="molecule type" value="Genomic_DNA"/>
</dbReference>
<reference evidence="3" key="1">
    <citation type="journal article" date="2019" name="Int. J. Syst. Evol. Microbiol.">
        <title>The Global Catalogue of Microorganisms (GCM) 10K type strain sequencing project: providing services to taxonomists for standard genome sequencing and annotation.</title>
        <authorList>
            <consortium name="The Broad Institute Genomics Platform"/>
            <consortium name="The Broad Institute Genome Sequencing Center for Infectious Disease"/>
            <person name="Wu L."/>
            <person name="Ma J."/>
        </authorList>
    </citation>
    <scope>NUCLEOTIDE SEQUENCE [LARGE SCALE GENOMIC DNA]</scope>
    <source>
        <strain evidence="3">CCUG 59778</strain>
    </source>
</reference>
<feature type="compositionally biased region" description="Polar residues" evidence="1">
    <location>
        <begin position="42"/>
        <end position="57"/>
    </location>
</feature>
<organism evidence="2 3">
    <name type="scientific">Chungangia koreensis</name>
    <dbReference type="NCBI Taxonomy" id="752657"/>
    <lineage>
        <taxon>Bacteria</taxon>
        <taxon>Bacillati</taxon>
        <taxon>Bacillota</taxon>
        <taxon>Bacilli</taxon>
        <taxon>Lactobacillales</taxon>
        <taxon>Chungangia</taxon>
    </lineage>
</organism>
<keyword evidence="3" id="KW-1185">Reference proteome</keyword>
<accession>A0ABV8X2I1</accession>
<proteinExistence type="predicted"/>
<comment type="caution">
    <text evidence="2">The sequence shown here is derived from an EMBL/GenBank/DDBJ whole genome shotgun (WGS) entry which is preliminary data.</text>
</comment>
<feature type="region of interest" description="Disordered" evidence="1">
    <location>
        <begin position="27"/>
        <end position="57"/>
    </location>
</feature>
<protein>
    <submittedName>
        <fullName evidence="2">Uncharacterized protein</fullName>
    </submittedName>
</protein>
<name>A0ABV8X2I1_9LACT</name>